<dbReference type="EMBL" id="SLWV01000019">
    <property type="protein sequence ID" value="TCO72170.1"/>
    <property type="molecule type" value="Genomic_DNA"/>
</dbReference>
<reference evidence="2 3" key="1">
    <citation type="submission" date="2019-03" db="EMBL/GenBank/DDBJ databases">
        <title>Genomic Encyclopedia of Type Strains, Phase IV (KMG-IV): sequencing the most valuable type-strain genomes for metagenomic binning, comparative biology and taxonomic classification.</title>
        <authorList>
            <person name="Goeker M."/>
        </authorList>
    </citation>
    <scope>NUCLEOTIDE SEQUENCE [LARGE SCALE GENOMIC DNA]</scope>
    <source>
        <strain evidence="2 3">DSM 102940</strain>
    </source>
</reference>
<keyword evidence="1" id="KW-0472">Membrane</keyword>
<accession>A0A4V2SAM1</accession>
<comment type="caution">
    <text evidence="2">The sequence shown here is derived from an EMBL/GenBank/DDBJ whole genome shotgun (WGS) entry which is preliminary data.</text>
</comment>
<keyword evidence="1" id="KW-0812">Transmembrane</keyword>
<keyword evidence="3" id="KW-1185">Reference proteome</keyword>
<dbReference type="Proteomes" id="UP000294919">
    <property type="component" value="Unassembled WGS sequence"/>
</dbReference>
<dbReference type="RefSeq" id="WP_132246324.1">
    <property type="nucleotide sequence ID" value="NZ_SLWV01000019.1"/>
</dbReference>
<dbReference type="AlphaFoldDB" id="A0A4V2SAM1"/>
<sequence>MDKEGTYSDSIVSITLSENTKLLKERLGSILSFRKKSKIIIFISILLSSMFLSGAAFTGAYTAGTIEKSDNNALVDVNEKLNYKPWKLDDKAYPRDKTAKTDSFTFVDSPNVDITIDNNAAVDLITTSDKEITIDYNNTLYKVSVENESKNWKVHISYLGKESVYSSAIMYVPNVIYGDINLKVKTATVNYNSVFQNVGNINADMYDSSIFYTIPDQFTGVLNAIVSSSYLELESNDEYKNCKVTIKRGEWLIEDFPDGFTKRNGTFTYANGTQVGNIKFNLEDEGYAVIKGQ</sequence>
<protein>
    <submittedName>
        <fullName evidence="2">Uncharacterized protein</fullName>
    </submittedName>
</protein>
<gene>
    <name evidence="2" type="ORF">EV214_11934</name>
</gene>
<dbReference type="OrthoDB" id="9770467at2"/>
<organism evidence="2 3">
    <name type="scientific">Marinisporobacter balticus</name>
    <dbReference type="NCBI Taxonomy" id="2018667"/>
    <lineage>
        <taxon>Bacteria</taxon>
        <taxon>Bacillati</taxon>
        <taxon>Bacillota</taxon>
        <taxon>Clostridia</taxon>
        <taxon>Peptostreptococcales</taxon>
        <taxon>Thermotaleaceae</taxon>
        <taxon>Marinisporobacter</taxon>
    </lineage>
</organism>
<evidence type="ECO:0000256" key="1">
    <source>
        <dbReference type="SAM" id="Phobius"/>
    </source>
</evidence>
<name>A0A4V2SAM1_9FIRM</name>
<feature type="transmembrane region" description="Helical" evidence="1">
    <location>
        <begin position="39"/>
        <end position="61"/>
    </location>
</feature>
<evidence type="ECO:0000313" key="3">
    <source>
        <dbReference type="Proteomes" id="UP000294919"/>
    </source>
</evidence>
<evidence type="ECO:0000313" key="2">
    <source>
        <dbReference type="EMBL" id="TCO72170.1"/>
    </source>
</evidence>
<proteinExistence type="predicted"/>
<keyword evidence="1" id="KW-1133">Transmembrane helix</keyword>